<evidence type="ECO:0000256" key="4">
    <source>
        <dbReference type="ARBA" id="ARBA00022912"/>
    </source>
</evidence>
<dbReference type="InterPro" id="IPR050438">
    <property type="entry name" value="LMW_PTPase"/>
</dbReference>
<proteinExistence type="inferred from homology"/>
<dbReference type="SUPFAM" id="SSF52788">
    <property type="entry name" value="Phosphotyrosine protein phosphatases I"/>
    <property type="match status" value="1"/>
</dbReference>
<dbReference type="CDD" id="cd16344">
    <property type="entry name" value="LMWPAP"/>
    <property type="match status" value="1"/>
</dbReference>
<dbReference type="Proteomes" id="UP000346198">
    <property type="component" value="Unassembled WGS sequence"/>
</dbReference>
<reference evidence="8 9" key="1">
    <citation type="submission" date="2019-04" db="EMBL/GenBank/DDBJ databases">
        <authorList>
            <person name="Van Vliet M D."/>
        </authorList>
    </citation>
    <scope>NUCLEOTIDE SEQUENCE [LARGE SCALE GENOMIC DNA]</scope>
    <source>
        <strain evidence="8 9">F21</strain>
    </source>
</reference>
<comment type="similarity">
    <text evidence="1">Belongs to the low molecular weight phosphotyrosine protein phosphatase family.</text>
</comment>
<dbReference type="Gene3D" id="3.40.50.2300">
    <property type="match status" value="1"/>
</dbReference>
<evidence type="ECO:0000256" key="6">
    <source>
        <dbReference type="PIRSR" id="PIRSR617867-1"/>
    </source>
</evidence>
<evidence type="ECO:0000256" key="3">
    <source>
        <dbReference type="ARBA" id="ARBA00022801"/>
    </source>
</evidence>
<feature type="domain" description="Phosphotyrosine protein phosphatase I" evidence="7">
    <location>
        <begin position="2"/>
        <end position="146"/>
    </location>
</feature>
<dbReference type="PANTHER" id="PTHR11717">
    <property type="entry name" value="LOW MOLECULAR WEIGHT PROTEIN TYROSINE PHOSPHATASE"/>
    <property type="match status" value="1"/>
</dbReference>
<protein>
    <recommendedName>
        <fullName evidence="2">protein-tyrosine-phosphatase</fullName>
        <ecNumber evidence="2">3.1.3.48</ecNumber>
    </recommendedName>
</protein>
<evidence type="ECO:0000313" key="8">
    <source>
        <dbReference type="EMBL" id="VGO20234.1"/>
    </source>
</evidence>
<dbReference type="Pfam" id="PF01451">
    <property type="entry name" value="LMWPc"/>
    <property type="match status" value="1"/>
</dbReference>
<evidence type="ECO:0000313" key="9">
    <source>
        <dbReference type="Proteomes" id="UP000346198"/>
    </source>
</evidence>
<keyword evidence="3" id="KW-0378">Hydrolase</keyword>
<dbReference type="InterPro" id="IPR036196">
    <property type="entry name" value="Ptyr_pPase_sf"/>
</dbReference>
<dbReference type="InterPro" id="IPR017867">
    <property type="entry name" value="Tyr_phospatase_low_mol_wt"/>
</dbReference>
<evidence type="ECO:0000256" key="5">
    <source>
        <dbReference type="ARBA" id="ARBA00051722"/>
    </source>
</evidence>
<dbReference type="EC" id="3.1.3.48" evidence="2"/>
<comment type="catalytic activity">
    <reaction evidence="5">
        <text>O-phospho-L-tyrosyl-[protein] + H2O = L-tyrosyl-[protein] + phosphate</text>
        <dbReference type="Rhea" id="RHEA:10684"/>
        <dbReference type="Rhea" id="RHEA-COMP:10136"/>
        <dbReference type="Rhea" id="RHEA-COMP:20101"/>
        <dbReference type="ChEBI" id="CHEBI:15377"/>
        <dbReference type="ChEBI" id="CHEBI:43474"/>
        <dbReference type="ChEBI" id="CHEBI:46858"/>
        <dbReference type="ChEBI" id="CHEBI:61978"/>
        <dbReference type="EC" id="3.1.3.48"/>
    </reaction>
</comment>
<dbReference type="EMBL" id="CAAHFH010000001">
    <property type="protein sequence ID" value="VGO20234.1"/>
    <property type="molecule type" value="Genomic_DNA"/>
</dbReference>
<dbReference type="RefSeq" id="WP_136061670.1">
    <property type="nucleotide sequence ID" value="NZ_CAAHFH010000001.1"/>
</dbReference>
<dbReference type="GO" id="GO:0004725">
    <property type="term" value="F:protein tyrosine phosphatase activity"/>
    <property type="evidence" value="ECO:0007669"/>
    <property type="project" value="UniProtKB-EC"/>
</dbReference>
<feature type="active site" description="Nucleophile" evidence="6">
    <location>
        <position position="8"/>
    </location>
</feature>
<organism evidence="8 9">
    <name type="scientific">Pontiella sulfatireligans</name>
    <dbReference type="NCBI Taxonomy" id="2750658"/>
    <lineage>
        <taxon>Bacteria</taxon>
        <taxon>Pseudomonadati</taxon>
        <taxon>Kiritimatiellota</taxon>
        <taxon>Kiritimatiellia</taxon>
        <taxon>Kiritimatiellales</taxon>
        <taxon>Pontiellaceae</taxon>
        <taxon>Pontiella</taxon>
    </lineage>
</organism>
<dbReference type="PANTHER" id="PTHR11717:SF31">
    <property type="entry name" value="LOW MOLECULAR WEIGHT PROTEIN-TYROSINE-PHOSPHATASE ETP-RELATED"/>
    <property type="match status" value="1"/>
</dbReference>
<dbReference type="PRINTS" id="PR00719">
    <property type="entry name" value="LMWPTPASE"/>
</dbReference>
<sequence>MKSILFVCTGNTCRSPMAEALFRHRIGEEANWNAASAGIYAASGEPASDNAIEALRELEIDLANHQSQPLTTNLVKGADLIVAMTESHQSHIVGSFPEVEHKVFLIKSFGTSKVPADISDPFGGSLNTYERTRDEIDRALSDLILFIRTGKP</sequence>
<dbReference type="SMART" id="SM00226">
    <property type="entry name" value="LMWPc"/>
    <property type="match status" value="1"/>
</dbReference>
<name>A0A6C2ULQ3_9BACT</name>
<keyword evidence="4" id="KW-0904">Protein phosphatase</keyword>
<keyword evidence="9" id="KW-1185">Reference proteome</keyword>
<evidence type="ECO:0000256" key="2">
    <source>
        <dbReference type="ARBA" id="ARBA00013064"/>
    </source>
</evidence>
<accession>A0A6C2ULQ3</accession>
<evidence type="ECO:0000259" key="7">
    <source>
        <dbReference type="SMART" id="SM00226"/>
    </source>
</evidence>
<feature type="active site" evidence="6">
    <location>
        <position position="14"/>
    </location>
</feature>
<gene>
    <name evidence="8" type="primary">ywlE</name>
    <name evidence="8" type="ORF">SCARR_02295</name>
</gene>
<feature type="active site" description="Proton donor" evidence="6">
    <location>
        <position position="120"/>
    </location>
</feature>
<dbReference type="AlphaFoldDB" id="A0A6C2ULQ3"/>
<evidence type="ECO:0000256" key="1">
    <source>
        <dbReference type="ARBA" id="ARBA00011063"/>
    </source>
</evidence>
<dbReference type="InterPro" id="IPR023485">
    <property type="entry name" value="Ptyr_pPase"/>
</dbReference>